<organism evidence="1 2">
    <name type="scientific">Flammeovirga aprica JL-4</name>
    <dbReference type="NCBI Taxonomy" id="694437"/>
    <lineage>
        <taxon>Bacteria</taxon>
        <taxon>Pseudomonadati</taxon>
        <taxon>Bacteroidota</taxon>
        <taxon>Cytophagia</taxon>
        <taxon>Cytophagales</taxon>
        <taxon>Flammeovirgaceae</taxon>
        <taxon>Flammeovirga</taxon>
    </lineage>
</organism>
<reference evidence="1 2" key="1">
    <citation type="submission" date="2020-04" db="EMBL/GenBank/DDBJ databases">
        <title>Flammeovirga sp. SR4, a novel species isolated from seawater.</title>
        <authorList>
            <person name="Wang X."/>
        </authorList>
    </citation>
    <scope>NUCLEOTIDE SEQUENCE [LARGE SCALE GENOMIC DNA]</scope>
    <source>
        <strain evidence="1 2">ATCC 23126</strain>
    </source>
</reference>
<dbReference type="Proteomes" id="UP000576082">
    <property type="component" value="Unassembled WGS sequence"/>
</dbReference>
<evidence type="ECO:0000313" key="2">
    <source>
        <dbReference type="Proteomes" id="UP000576082"/>
    </source>
</evidence>
<accession>A0A7X9RUM2</accession>
<evidence type="ECO:0000313" key="1">
    <source>
        <dbReference type="EMBL" id="NME69032.1"/>
    </source>
</evidence>
<dbReference type="AlphaFoldDB" id="A0A7X9RUM2"/>
<comment type="caution">
    <text evidence="1">The sequence shown here is derived from an EMBL/GenBank/DDBJ whole genome shotgun (WGS) entry which is preliminary data.</text>
</comment>
<name>A0A7X9RUM2_9BACT</name>
<proteinExistence type="predicted"/>
<gene>
    <name evidence="1" type="ORF">HHU12_13745</name>
</gene>
<dbReference type="RefSeq" id="WP_169657319.1">
    <property type="nucleotide sequence ID" value="NZ_JABANE010000033.1"/>
</dbReference>
<dbReference type="EMBL" id="JABANE010000033">
    <property type="protein sequence ID" value="NME69032.1"/>
    <property type="molecule type" value="Genomic_DNA"/>
</dbReference>
<protein>
    <submittedName>
        <fullName evidence="1">Uncharacterized protein</fullName>
    </submittedName>
</protein>
<keyword evidence="2" id="KW-1185">Reference proteome</keyword>
<sequence>MTRNNFYIGENVIIIQNQSVQKGTITGIQPTDETFTSLNYIVSLESTHVEPEQTFKENVLMRFSSGEKVIETLNQLIQTQNVA</sequence>